<dbReference type="Pfam" id="PF03576">
    <property type="entry name" value="Peptidase_S58"/>
    <property type="match status" value="1"/>
</dbReference>
<dbReference type="PANTHER" id="PTHR36512:SF3">
    <property type="entry name" value="BLR5678 PROTEIN"/>
    <property type="match status" value="1"/>
</dbReference>
<protein>
    <submittedName>
        <fullName evidence="2">L-aminopeptidase/D-esterase</fullName>
    </submittedName>
</protein>
<dbReference type="SUPFAM" id="SSF56266">
    <property type="entry name" value="DmpA/ArgJ-like"/>
    <property type="match status" value="1"/>
</dbReference>
<dbReference type="STRING" id="459525.SAMN04488137_1708"/>
<gene>
    <name evidence="2" type="ORF">SAMN04488137_1708</name>
</gene>
<accession>A0A1G9VPB4</accession>
<dbReference type="Proteomes" id="UP000199544">
    <property type="component" value="Unassembled WGS sequence"/>
</dbReference>
<name>A0A1G9VPB4_9BACL</name>
<dbReference type="EMBL" id="FNHW01000001">
    <property type="protein sequence ID" value="SDM73913.1"/>
    <property type="molecule type" value="Genomic_DNA"/>
</dbReference>
<organism evidence="2 3">
    <name type="scientific">Fictibacillus solisalsi</name>
    <dbReference type="NCBI Taxonomy" id="459525"/>
    <lineage>
        <taxon>Bacteria</taxon>
        <taxon>Bacillati</taxon>
        <taxon>Bacillota</taxon>
        <taxon>Bacilli</taxon>
        <taxon>Bacillales</taxon>
        <taxon>Fictibacillaceae</taxon>
        <taxon>Fictibacillus</taxon>
    </lineage>
</organism>
<dbReference type="Gene3D" id="3.60.70.12">
    <property type="entry name" value="L-amino peptidase D-ALA esterase/amidase"/>
    <property type="match status" value="1"/>
</dbReference>
<keyword evidence="2" id="KW-0645">Protease</keyword>
<comment type="similarity">
    <text evidence="1">Belongs to the peptidase S58 family.</text>
</comment>
<evidence type="ECO:0000313" key="2">
    <source>
        <dbReference type="EMBL" id="SDM73913.1"/>
    </source>
</evidence>
<reference evidence="3" key="1">
    <citation type="submission" date="2016-10" db="EMBL/GenBank/DDBJ databases">
        <authorList>
            <person name="Varghese N."/>
            <person name="Submissions S."/>
        </authorList>
    </citation>
    <scope>NUCLEOTIDE SEQUENCE [LARGE SCALE GENOMIC DNA]</scope>
    <source>
        <strain evidence="3">CGMCC 1.6854</strain>
    </source>
</reference>
<dbReference type="CDD" id="cd02252">
    <property type="entry name" value="nylC_like"/>
    <property type="match status" value="1"/>
</dbReference>
<keyword evidence="2" id="KW-0031">Aminopeptidase</keyword>
<proteinExistence type="inferred from homology"/>
<dbReference type="RefSeq" id="WP_170834270.1">
    <property type="nucleotide sequence ID" value="NZ_FNHW01000001.1"/>
</dbReference>
<dbReference type="GO" id="GO:0004177">
    <property type="term" value="F:aminopeptidase activity"/>
    <property type="evidence" value="ECO:0007669"/>
    <property type="project" value="UniProtKB-KW"/>
</dbReference>
<dbReference type="InterPro" id="IPR005321">
    <property type="entry name" value="Peptidase_S58_DmpA"/>
</dbReference>
<evidence type="ECO:0000256" key="1">
    <source>
        <dbReference type="ARBA" id="ARBA00007068"/>
    </source>
</evidence>
<keyword evidence="2" id="KW-0378">Hydrolase</keyword>
<evidence type="ECO:0000313" key="3">
    <source>
        <dbReference type="Proteomes" id="UP000199544"/>
    </source>
</evidence>
<keyword evidence="3" id="KW-1185">Reference proteome</keyword>
<sequence length="323" mass="33094">MGKNYQNITDVPGISVGHCEDHQAYTGCTAILFERAAVCGVDVRGAAPGTRETDLLDPMNLVDHVHAICLAGGSAYGLDAAGGIMKFLEEKGIGLDVGSGVVPIVPSAVLFDLPVGDAAVRPDGKMGYEAATLAKRGDLSWGNEGAGCGATVGKVAGLHRAMKGGIGSSSRVFPDGLVIGAIVAVNAVGEVRDPRDGTVLAGPRDDHGKIVSSLDLMVDQAFIPLLPGTNTTIGVVACNAKLTKSQAAKVASMAQNGLARTIFPVHTMMDGDTIFAAATQELDASVDLVGTFAAEVMTEAVVAAIKHAKGIDGFPAYRDLVKE</sequence>
<dbReference type="InterPro" id="IPR016117">
    <property type="entry name" value="ArgJ-like_dom_sf"/>
</dbReference>
<dbReference type="PANTHER" id="PTHR36512">
    <property type="entry name" value="D-AMINOPEPTIDASE"/>
    <property type="match status" value="1"/>
</dbReference>
<dbReference type="AlphaFoldDB" id="A0A1G9VPB4"/>